<sequence length="52" mass="5848">MNMLKVLFGKSEESKGCCDIQIVEVKETEKNLDKNKQMDRECCSPASSCESC</sequence>
<dbReference type="Proteomes" id="UP001213979">
    <property type="component" value="Unassembled WGS sequence"/>
</dbReference>
<dbReference type="RefSeq" id="WP_156450535.1">
    <property type="nucleotide sequence ID" value="NZ_JACIDF010000006.1"/>
</dbReference>
<name>A0ABD5ISK8_9BACL</name>
<proteinExistence type="predicted"/>
<evidence type="ECO:0000313" key="4">
    <source>
        <dbReference type="Proteomes" id="UP001339962"/>
    </source>
</evidence>
<evidence type="ECO:0000313" key="3">
    <source>
        <dbReference type="Proteomes" id="UP001213979"/>
    </source>
</evidence>
<organism evidence="2 4">
    <name type="scientific">Anoxybacteroides rupiense</name>
    <dbReference type="NCBI Taxonomy" id="311460"/>
    <lineage>
        <taxon>Bacteria</taxon>
        <taxon>Bacillati</taxon>
        <taxon>Bacillota</taxon>
        <taxon>Bacilli</taxon>
        <taxon>Bacillales</taxon>
        <taxon>Anoxybacillaceae</taxon>
        <taxon>Anoxybacteroides</taxon>
    </lineage>
</organism>
<comment type="caution">
    <text evidence="2">The sequence shown here is derived from an EMBL/GenBank/DDBJ whole genome shotgun (WGS) entry which is preliminary data.</text>
</comment>
<evidence type="ECO:0000313" key="1">
    <source>
        <dbReference type="EMBL" id="MDE8565427.1"/>
    </source>
</evidence>
<accession>A0ABD5ISK8</accession>
<evidence type="ECO:0000313" key="2">
    <source>
        <dbReference type="EMBL" id="MED5051273.1"/>
    </source>
</evidence>
<dbReference type="Proteomes" id="UP001339962">
    <property type="component" value="Unassembled WGS sequence"/>
</dbReference>
<protein>
    <submittedName>
        <fullName evidence="2">Uncharacterized protein</fullName>
    </submittedName>
</protein>
<reference evidence="2 4" key="2">
    <citation type="submission" date="2023-03" db="EMBL/GenBank/DDBJ databases">
        <title>Bacillus Genome Sequencing.</title>
        <authorList>
            <person name="Dunlap C."/>
        </authorList>
    </citation>
    <scope>NUCLEOTIDE SEQUENCE [LARGE SCALE GENOMIC DNA]</scope>
    <source>
        <strain evidence="2 4">NRS-38</strain>
    </source>
</reference>
<dbReference type="AlphaFoldDB" id="A0ABD5ISK8"/>
<gene>
    <name evidence="2" type="ORF">P9850_05270</name>
    <name evidence="1" type="ORF">PNH38_16385</name>
</gene>
<reference evidence="1 3" key="1">
    <citation type="submission" date="2023-01" db="EMBL/GenBank/DDBJ databases">
        <title>Genome-based reclassification of Anoxybacillus geothermalis as a later heterotypic synonym of Anoxybacillus rupiensis.</title>
        <authorList>
            <person name="Inan Bektas K."/>
            <person name="Canakci S."/>
            <person name="Belduz A.A."/>
            <person name="Guler H.H."/>
        </authorList>
    </citation>
    <scope>NUCLEOTIDE SEQUENCE [LARGE SCALE GENOMIC DNA]</scope>
    <source>
        <strain evidence="1 3">DSM 17127</strain>
    </source>
</reference>
<dbReference type="EMBL" id="JARTLI010000005">
    <property type="protein sequence ID" value="MED5051273.1"/>
    <property type="molecule type" value="Genomic_DNA"/>
</dbReference>
<dbReference type="EMBL" id="JAQOTG010000023">
    <property type="protein sequence ID" value="MDE8565427.1"/>
    <property type="molecule type" value="Genomic_DNA"/>
</dbReference>
<keyword evidence="3" id="KW-1185">Reference proteome</keyword>